<dbReference type="SUPFAM" id="SSF57829">
    <property type="entry name" value="Zn-binding ribosomal proteins"/>
    <property type="match status" value="1"/>
</dbReference>
<dbReference type="InterPro" id="IPR053708">
    <property type="entry name" value="Ribosomal_LSU_eL42"/>
</dbReference>
<dbReference type="GO" id="GO:0006412">
    <property type="term" value="P:translation"/>
    <property type="evidence" value="ECO:0007669"/>
    <property type="project" value="InterPro"/>
</dbReference>
<dbReference type="Proteomes" id="UP001162541">
    <property type="component" value="Chromosome 5"/>
</dbReference>
<protein>
    <submittedName>
        <fullName evidence="1">Uncharacterized protein</fullName>
    </submittedName>
</protein>
<evidence type="ECO:0000313" key="2">
    <source>
        <dbReference type="Proteomes" id="UP001162541"/>
    </source>
</evidence>
<accession>A0AAF6BEW6</accession>
<dbReference type="Gene3D" id="3.10.450.80">
    <property type="match status" value="1"/>
</dbReference>
<dbReference type="InterPro" id="IPR011332">
    <property type="entry name" value="Ribosomal_zn-bd"/>
</dbReference>
<sequence>MVNIRKAKEEEVCVSEDCKKLTVPKVTQCKKLTVPKVTQYKKGKGSLCVQCKKPKPVINKKAKTTKKMLLQLQCQKCTFFFT</sequence>
<organism evidence="1 2">
    <name type="scientific">Marchantia polymorpha subsp. ruderalis</name>
    <dbReference type="NCBI Taxonomy" id="1480154"/>
    <lineage>
        <taxon>Eukaryota</taxon>
        <taxon>Viridiplantae</taxon>
        <taxon>Streptophyta</taxon>
        <taxon>Embryophyta</taxon>
        <taxon>Marchantiophyta</taxon>
        <taxon>Marchantiopsida</taxon>
        <taxon>Marchantiidae</taxon>
        <taxon>Marchantiales</taxon>
        <taxon>Marchantiaceae</taxon>
        <taxon>Marchantia</taxon>
    </lineage>
</organism>
<proteinExistence type="predicted"/>
<evidence type="ECO:0000313" key="1">
    <source>
        <dbReference type="EMBL" id="BBN10550.1"/>
    </source>
</evidence>
<gene>
    <name evidence="1" type="ORF">Mp_5g04440</name>
</gene>
<reference evidence="2" key="1">
    <citation type="journal article" date="2020" name="Curr. Biol.">
        <title>Chromatin organization in early land plants reveals an ancestral association between H3K27me3, transposons, and constitutive heterochromatin.</title>
        <authorList>
            <person name="Montgomery S.A."/>
            <person name="Tanizawa Y."/>
            <person name="Galik B."/>
            <person name="Wang N."/>
            <person name="Ito T."/>
            <person name="Mochizuki T."/>
            <person name="Akimcheva S."/>
            <person name="Bowman J.L."/>
            <person name="Cognat V."/>
            <person name="Marechal-Drouard L."/>
            <person name="Ekker H."/>
            <person name="Hong S.F."/>
            <person name="Kohchi T."/>
            <person name="Lin S.S."/>
            <person name="Liu L.D."/>
            <person name="Nakamura Y."/>
            <person name="Valeeva L.R."/>
            <person name="Shakirov E.V."/>
            <person name="Shippen D.E."/>
            <person name="Wei W.L."/>
            <person name="Yagura M."/>
            <person name="Yamaoka S."/>
            <person name="Yamato K.T."/>
            <person name="Liu C."/>
            <person name="Berger F."/>
        </authorList>
    </citation>
    <scope>NUCLEOTIDE SEQUENCE [LARGE SCALE GENOMIC DNA]</scope>
    <source>
        <strain evidence="2">Tak-1</strain>
    </source>
</reference>
<name>A0AAF6BEW6_MARPO</name>
<dbReference type="EMBL" id="AP019870">
    <property type="protein sequence ID" value="BBN10550.1"/>
    <property type="molecule type" value="Genomic_DNA"/>
</dbReference>
<dbReference type="AlphaFoldDB" id="A0AAF6BEW6"/>